<organism evidence="1 2">
    <name type="scientific">Musa acuminata subsp. malaccensis</name>
    <name type="common">Wild banana</name>
    <name type="synonym">Musa malaccensis</name>
    <dbReference type="NCBI Taxonomy" id="214687"/>
    <lineage>
        <taxon>Eukaryota</taxon>
        <taxon>Viridiplantae</taxon>
        <taxon>Streptophyta</taxon>
        <taxon>Embryophyta</taxon>
        <taxon>Tracheophyta</taxon>
        <taxon>Spermatophyta</taxon>
        <taxon>Magnoliopsida</taxon>
        <taxon>Liliopsida</taxon>
        <taxon>Zingiberales</taxon>
        <taxon>Musaceae</taxon>
        <taxon>Musa</taxon>
    </lineage>
</organism>
<sequence length="27" mass="3414">MVRVLFEKMNLVFFRDEDEQNDHYKLP</sequence>
<proteinExistence type="predicted"/>
<keyword evidence="2" id="KW-1185">Reference proteome</keyword>
<dbReference type="AlphaFoldDB" id="A0A804JL65"/>
<name>A0A804JL65_MUSAM</name>
<dbReference type="InParanoid" id="A0A804JL65"/>
<dbReference type="EnsemblPlants" id="Ma06_t27720.1">
    <property type="protein sequence ID" value="Ma06_p27720.1"/>
    <property type="gene ID" value="Ma06_g27720"/>
</dbReference>
<dbReference type="Proteomes" id="UP000012960">
    <property type="component" value="Unplaced"/>
</dbReference>
<protein>
    <submittedName>
        <fullName evidence="1">Uncharacterized protein</fullName>
    </submittedName>
</protein>
<reference evidence="1" key="1">
    <citation type="submission" date="2021-05" db="UniProtKB">
        <authorList>
            <consortium name="EnsemblPlants"/>
        </authorList>
    </citation>
    <scope>IDENTIFICATION</scope>
    <source>
        <strain evidence="1">subsp. malaccensis</strain>
    </source>
</reference>
<evidence type="ECO:0000313" key="1">
    <source>
        <dbReference type="EnsemblPlants" id="Ma06_p27720.1"/>
    </source>
</evidence>
<dbReference type="Gramene" id="Ma06_t27720.1">
    <property type="protein sequence ID" value="Ma06_p27720.1"/>
    <property type="gene ID" value="Ma06_g27720"/>
</dbReference>
<accession>A0A804JL65</accession>
<evidence type="ECO:0000313" key="2">
    <source>
        <dbReference type="Proteomes" id="UP000012960"/>
    </source>
</evidence>